<protein>
    <submittedName>
        <fullName evidence="1">Inner membrane protein/sensory box protein LssE</fullName>
    </submittedName>
</protein>
<name>A0A0W0WM71_9GAMM</name>
<evidence type="ECO:0000313" key="1">
    <source>
        <dbReference type="EMBL" id="KTD33428.1"/>
    </source>
</evidence>
<organism evidence="1 2">
    <name type="scientific">Legionella israelensis</name>
    <dbReference type="NCBI Taxonomy" id="454"/>
    <lineage>
        <taxon>Bacteria</taxon>
        <taxon>Pseudomonadati</taxon>
        <taxon>Pseudomonadota</taxon>
        <taxon>Gammaproteobacteria</taxon>
        <taxon>Legionellales</taxon>
        <taxon>Legionellaceae</taxon>
        <taxon>Legionella</taxon>
    </lineage>
</organism>
<keyword evidence="2" id="KW-1185">Reference proteome</keyword>
<dbReference type="EMBL" id="LNYH01000010">
    <property type="protein sequence ID" value="KTD33428.1"/>
    <property type="molecule type" value="Genomic_DNA"/>
</dbReference>
<evidence type="ECO:0000313" key="2">
    <source>
        <dbReference type="Proteomes" id="UP000054761"/>
    </source>
</evidence>
<dbReference type="PATRIC" id="fig|454.4.peg.383"/>
<sequence length="75" mass="8642">MHEIKQILMNEDIDQDPVLSKKIKAQQIKLLYEQLPPALFGESVAATVLCIALWNKTNHYLLMLRTKPCCSLKFN</sequence>
<dbReference type="Proteomes" id="UP000054761">
    <property type="component" value="Unassembled WGS sequence"/>
</dbReference>
<comment type="caution">
    <text evidence="1">The sequence shown here is derived from an EMBL/GenBank/DDBJ whole genome shotgun (WGS) entry which is preliminary data.</text>
</comment>
<proteinExistence type="predicted"/>
<dbReference type="RefSeq" id="WP_058500758.1">
    <property type="nucleotide sequence ID" value="NZ_CAAAJA010000041.1"/>
</dbReference>
<gene>
    <name evidence="1" type="ORF">Lisr_0367</name>
</gene>
<dbReference type="AlphaFoldDB" id="A0A0W0WM71"/>
<accession>A0A0W0WM71</accession>
<reference evidence="1 2" key="1">
    <citation type="submission" date="2015-11" db="EMBL/GenBank/DDBJ databases">
        <title>Genomic analysis of 38 Legionella species identifies large and diverse effector repertoires.</title>
        <authorList>
            <person name="Burstein D."/>
            <person name="Amaro F."/>
            <person name="Zusman T."/>
            <person name="Lifshitz Z."/>
            <person name="Cohen O."/>
            <person name="Gilbert J.A."/>
            <person name="Pupko T."/>
            <person name="Shuman H.A."/>
            <person name="Segal G."/>
        </authorList>
    </citation>
    <scope>NUCLEOTIDE SEQUENCE [LARGE SCALE GENOMIC DNA]</scope>
    <source>
        <strain evidence="1 2">Bercovier 4</strain>
    </source>
</reference>